<dbReference type="EMBL" id="ABWL02000030">
    <property type="protein sequence ID" value="EFE05626.1"/>
    <property type="molecule type" value="Genomic_DNA"/>
</dbReference>
<gene>
    <name evidence="2" type="ORF">CIT292_11006</name>
</gene>
<reference evidence="2 3" key="1">
    <citation type="submission" date="2010-02" db="EMBL/GenBank/DDBJ databases">
        <authorList>
            <person name="Weinstock G."/>
            <person name="Sodergren E."/>
            <person name="Clifton S."/>
            <person name="Fulton L."/>
            <person name="Fulton B."/>
            <person name="Courtney L."/>
            <person name="Fronick C."/>
            <person name="Harrison M."/>
            <person name="Strong C."/>
            <person name="Farmer C."/>
            <person name="Delahaunty K."/>
            <person name="Markovic C."/>
            <person name="Hall O."/>
            <person name="Minx P."/>
            <person name="Tomlinson C."/>
            <person name="Mitreva M."/>
            <person name="Nelson J."/>
            <person name="Hou S."/>
            <person name="Wollam A."/>
            <person name="Pepin K.H."/>
            <person name="Johnson M."/>
            <person name="Bhonagiri V."/>
            <person name="Zhang X."/>
            <person name="Suruliraj S."/>
            <person name="Warren W."/>
            <person name="Chinwalla A."/>
            <person name="Mardis E.R."/>
            <person name="Wilson R.K."/>
        </authorList>
    </citation>
    <scope>NUCLEOTIDE SEQUENCE [LARGE SCALE GENOMIC DNA]</scope>
    <source>
        <strain evidence="2 3">ATCC 29220</strain>
    </source>
</reference>
<proteinExistence type="predicted"/>
<evidence type="ECO:0000256" key="1">
    <source>
        <dbReference type="SAM" id="MobiDB-lite"/>
    </source>
</evidence>
<comment type="caution">
    <text evidence="2">The sequence shown here is derived from an EMBL/GenBank/DDBJ whole genome shotgun (WGS) entry which is preliminary data.</text>
</comment>
<evidence type="ECO:0000313" key="3">
    <source>
        <dbReference type="Proteomes" id="UP000003880"/>
    </source>
</evidence>
<name>D4BKC9_9ENTR</name>
<feature type="region of interest" description="Disordered" evidence="1">
    <location>
        <begin position="22"/>
        <end position="67"/>
    </location>
</feature>
<evidence type="ECO:0000313" key="2">
    <source>
        <dbReference type="EMBL" id="EFE05626.1"/>
    </source>
</evidence>
<protein>
    <submittedName>
        <fullName evidence="2">Uncharacterized protein</fullName>
    </submittedName>
</protein>
<dbReference type="HOGENOM" id="CLU_2804706_0_0_6"/>
<dbReference type="Proteomes" id="UP000003880">
    <property type="component" value="Unassembled WGS sequence"/>
</dbReference>
<feature type="compositionally biased region" description="Basic residues" evidence="1">
    <location>
        <begin position="22"/>
        <end position="33"/>
    </location>
</feature>
<dbReference type="AlphaFoldDB" id="D4BKC9"/>
<accession>D4BKC9</accession>
<organism evidence="2 3">
    <name type="scientific">Citrobacter youngae ATCC 29220</name>
    <dbReference type="NCBI Taxonomy" id="500640"/>
    <lineage>
        <taxon>Bacteria</taxon>
        <taxon>Pseudomonadati</taxon>
        <taxon>Pseudomonadota</taxon>
        <taxon>Gammaproteobacteria</taxon>
        <taxon>Enterobacterales</taxon>
        <taxon>Enterobacteriaceae</taxon>
        <taxon>Citrobacter</taxon>
        <taxon>Citrobacter freundii complex</taxon>
    </lineage>
</organism>
<sequence length="67" mass="7729">MTYLMRKRYCVTKNKTCCAKKAKREKAIKRKGLRGREAKGNRPALKRLKTKRPELAQFSDADSSSEP</sequence>